<protein>
    <submittedName>
        <fullName evidence="2">Uncharacterized protein</fullName>
    </submittedName>
</protein>
<dbReference type="EMBL" id="KZ825615">
    <property type="protein sequence ID" value="PYI26023.1"/>
    <property type="molecule type" value="Genomic_DNA"/>
</dbReference>
<dbReference type="AlphaFoldDB" id="A0A2V5HWQ7"/>
<evidence type="ECO:0000313" key="3">
    <source>
        <dbReference type="Proteomes" id="UP000248817"/>
    </source>
</evidence>
<evidence type="ECO:0000256" key="1">
    <source>
        <dbReference type="SAM" id="MobiDB-lite"/>
    </source>
</evidence>
<dbReference type="Proteomes" id="UP000248817">
    <property type="component" value="Unassembled WGS sequence"/>
</dbReference>
<proteinExistence type="predicted"/>
<accession>A0A2V5HWQ7</accession>
<keyword evidence="3" id="KW-1185">Reference proteome</keyword>
<feature type="region of interest" description="Disordered" evidence="1">
    <location>
        <begin position="1"/>
        <end position="22"/>
    </location>
</feature>
<reference evidence="2 3" key="1">
    <citation type="submission" date="2018-02" db="EMBL/GenBank/DDBJ databases">
        <title>The genomes of Aspergillus section Nigri reveals drivers in fungal speciation.</title>
        <authorList>
            <consortium name="DOE Joint Genome Institute"/>
            <person name="Vesth T.C."/>
            <person name="Nybo J."/>
            <person name="Theobald S."/>
            <person name="Brandl J."/>
            <person name="Frisvad J.C."/>
            <person name="Nielsen K.F."/>
            <person name="Lyhne E.K."/>
            <person name="Kogle M.E."/>
            <person name="Kuo A."/>
            <person name="Riley R."/>
            <person name="Clum A."/>
            <person name="Nolan M."/>
            <person name="Lipzen A."/>
            <person name="Salamov A."/>
            <person name="Henrissat B."/>
            <person name="Wiebenga A."/>
            <person name="De vries R.P."/>
            <person name="Grigoriev I.V."/>
            <person name="Mortensen U.H."/>
            <person name="Andersen M.R."/>
            <person name="Baker S.E."/>
        </authorList>
    </citation>
    <scope>NUCLEOTIDE SEQUENCE [LARGE SCALE GENOMIC DNA]</scope>
    <source>
        <strain evidence="2 3">CBS 114.80</strain>
    </source>
</reference>
<sequence>MLQGEQHIQGPPRTHQSPAGAIFPPIGQSQRELALLSKRPITITAIMSLAVAPRFLHTLRIGCFHFPG</sequence>
<name>A0A2V5HWQ7_9EURO</name>
<evidence type="ECO:0000313" key="2">
    <source>
        <dbReference type="EMBL" id="PYI26023.1"/>
    </source>
</evidence>
<organism evidence="2 3">
    <name type="scientific">Aspergillus indologenus CBS 114.80</name>
    <dbReference type="NCBI Taxonomy" id="1450541"/>
    <lineage>
        <taxon>Eukaryota</taxon>
        <taxon>Fungi</taxon>
        <taxon>Dikarya</taxon>
        <taxon>Ascomycota</taxon>
        <taxon>Pezizomycotina</taxon>
        <taxon>Eurotiomycetes</taxon>
        <taxon>Eurotiomycetidae</taxon>
        <taxon>Eurotiales</taxon>
        <taxon>Aspergillaceae</taxon>
        <taxon>Aspergillus</taxon>
        <taxon>Aspergillus subgen. Circumdati</taxon>
    </lineage>
</organism>
<gene>
    <name evidence="2" type="ORF">BP00DRAFT_78557</name>
</gene>